<dbReference type="AlphaFoldDB" id="A0A6M3LNH4"/>
<reference evidence="1" key="1">
    <citation type="submission" date="2020-03" db="EMBL/GenBank/DDBJ databases">
        <title>The deep terrestrial virosphere.</title>
        <authorList>
            <person name="Holmfeldt K."/>
            <person name="Nilsson E."/>
            <person name="Simone D."/>
            <person name="Lopez-Fernandez M."/>
            <person name="Wu X."/>
            <person name="de Brujin I."/>
            <person name="Lundin D."/>
            <person name="Andersson A."/>
            <person name="Bertilsson S."/>
            <person name="Dopson M."/>
        </authorList>
    </citation>
    <scope>NUCLEOTIDE SEQUENCE</scope>
    <source>
        <strain evidence="1">MM415B07986</strain>
    </source>
</reference>
<accession>A0A6M3LNH4</accession>
<organism evidence="1">
    <name type="scientific">viral metagenome</name>
    <dbReference type="NCBI Taxonomy" id="1070528"/>
    <lineage>
        <taxon>unclassified sequences</taxon>
        <taxon>metagenomes</taxon>
        <taxon>organismal metagenomes</taxon>
    </lineage>
</organism>
<name>A0A6M3LNH4_9ZZZZ</name>
<proteinExistence type="predicted"/>
<evidence type="ECO:0000313" key="1">
    <source>
        <dbReference type="EMBL" id="QJA96570.1"/>
    </source>
</evidence>
<protein>
    <submittedName>
        <fullName evidence="1">Uncharacterized protein</fullName>
    </submittedName>
</protein>
<sequence>MGFENDIVLNCQKCLKGAYLEYEIELENNDPDPVVYLSEVVFTCNNCLDGLKIKKEEVIS</sequence>
<dbReference type="EMBL" id="MT143413">
    <property type="protein sequence ID" value="QJA96570.1"/>
    <property type="molecule type" value="Genomic_DNA"/>
</dbReference>
<gene>
    <name evidence="1" type="ORF">MM415B07986_0002</name>
</gene>